<evidence type="ECO:0000256" key="8">
    <source>
        <dbReference type="PROSITE-ProRule" id="PRU00169"/>
    </source>
</evidence>
<accession>A0A1H3R8N4</accession>
<evidence type="ECO:0000256" key="4">
    <source>
        <dbReference type="ARBA" id="ARBA00023015"/>
    </source>
</evidence>
<dbReference type="Pfam" id="PF00158">
    <property type="entry name" value="Sigma54_activat"/>
    <property type="match status" value="1"/>
</dbReference>
<keyword evidence="5 11" id="KW-0238">DNA-binding</keyword>
<dbReference type="PROSITE" id="PS50110">
    <property type="entry name" value="RESPONSE_REGULATORY"/>
    <property type="match status" value="1"/>
</dbReference>
<dbReference type="InterPro" id="IPR058031">
    <property type="entry name" value="AAA_lid_NorR"/>
</dbReference>
<dbReference type="Gene3D" id="3.40.50.300">
    <property type="entry name" value="P-loop containing nucleotide triphosphate hydrolases"/>
    <property type="match status" value="1"/>
</dbReference>
<evidence type="ECO:0000256" key="5">
    <source>
        <dbReference type="ARBA" id="ARBA00023125"/>
    </source>
</evidence>
<dbReference type="Gene3D" id="1.10.8.60">
    <property type="match status" value="1"/>
</dbReference>
<keyword evidence="2" id="KW-0547">Nucleotide-binding</keyword>
<dbReference type="EMBL" id="FNPV01000013">
    <property type="protein sequence ID" value="SDZ21685.1"/>
    <property type="molecule type" value="Genomic_DNA"/>
</dbReference>
<dbReference type="Gene3D" id="3.40.50.2300">
    <property type="match status" value="1"/>
</dbReference>
<dbReference type="STRING" id="159292.SAMN05192546_11320"/>
<dbReference type="SUPFAM" id="SSF52172">
    <property type="entry name" value="CheY-like"/>
    <property type="match status" value="1"/>
</dbReference>
<dbReference type="PROSITE" id="PS00675">
    <property type="entry name" value="SIGMA54_INTERACT_1"/>
    <property type="match status" value="1"/>
</dbReference>
<dbReference type="SUPFAM" id="SSF52540">
    <property type="entry name" value="P-loop containing nucleoside triphosphate hydrolases"/>
    <property type="match status" value="1"/>
</dbReference>
<dbReference type="SMART" id="SM00382">
    <property type="entry name" value="AAA"/>
    <property type="match status" value="1"/>
</dbReference>
<keyword evidence="8" id="KW-0597">Phosphoprotein</keyword>
<evidence type="ECO:0000313" key="12">
    <source>
        <dbReference type="Proteomes" id="UP000199230"/>
    </source>
</evidence>
<feature type="domain" description="Sigma-54 factor interaction" evidence="9">
    <location>
        <begin position="141"/>
        <end position="370"/>
    </location>
</feature>
<protein>
    <recommendedName>
        <fullName evidence="1">Stage 0 sporulation protein A homolog</fullName>
    </recommendedName>
</protein>
<comment type="function">
    <text evidence="7">May play the central regulatory role in sporulation. It may be an element of the effector pathway responsible for the activation of sporulation genes in response to nutritional stress. Spo0A may act in concert with spo0H (a sigma factor) to control the expression of some genes that are critical to the sporulation process.</text>
</comment>
<dbReference type="InterPro" id="IPR009057">
    <property type="entry name" value="Homeodomain-like_sf"/>
</dbReference>
<evidence type="ECO:0000259" key="10">
    <source>
        <dbReference type="PROSITE" id="PS50110"/>
    </source>
</evidence>
<dbReference type="PANTHER" id="PTHR32071">
    <property type="entry name" value="TRANSCRIPTIONAL REGULATORY PROTEIN"/>
    <property type="match status" value="1"/>
</dbReference>
<evidence type="ECO:0000259" key="9">
    <source>
        <dbReference type="PROSITE" id="PS50045"/>
    </source>
</evidence>
<evidence type="ECO:0000256" key="7">
    <source>
        <dbReference type="ARBA" id="ARBA00024867"/>
    </source>
</evidence>
<keyword evidence="3" id="KW-0067">ATP-binding</keyword>
<dbReference type="InterPro" id="IPR002078">
    <property type="entry name" value="Sigma_54_int"/>
</dbReference>
<evidence type="ECO:0000256" key="6">
    <source>
        <dbReference type="ARBA" id="ARBA00023163"/>
    </source>
</evidence>
<dbReference type="Pfam" id="PF02954">
    <property type="entry name" value="HTH_8"/>
    <property type="match status" value="1"/>
</dbReference>
<dbReference type="PANTHER" id="PTHR32071:SF57">
    <property type="entry name" value="C4-DICARBOXYLATE TRANSPORT TRANSCRIPTIONAL REGULATORY PROTEIN DCTD"/>
    <property type="match status" value="1"/>
</dbReference>
<dbReference type="Proteomes" id="UP000199230">
    <property type="component" value="Unassembled WGS sequence"/>
</dbReference>
<dbReference type="GO" id="GO:0000160">
    <property type="term" value="P:phosphorelay signal transduction system"/>
    <property type="evidence" value="ECO:0007669"/>
    <property type="project" value="InterPro"/>
</dbReference>
<dbReference type="InterPro" id="IPR001789">
    <property type="entry name" value="Sig_transdc_resp-reg_receiver"/>
</dbReference>
<dbReference type="SUPFAM" id="SSF46689">
    <property type="entry name" value="Homeodomain-like"/>
    <property type="match status" value="1"/>
</dbReference>
<evidence type="ECO:0000256" key="3">
    <source>
        <dbReference type="ARBA" id="ARBA00022840"/>
    </source>
</evidence>
<dbReference type="Pfam" id="PF00072">
    <property type="entry name" value="Response_reg"/>
    <property type="match status" value="1"/>
</dbReference>
<gene>
    <name evidence="11" type="ORF">SAMN05192546_11320</name>
</gene>
<dbReference type="PROSITE" id="PS50045">
    <property type="entry name" value="SIGMA54_INTERACT_4"/>
    <property type="match status" value="1"/>
</dbReference>
<evidence type="ECO:0000256" key="1">
    <source>
        <dbReference type="ARBA" id="ARBA00018672"/>
    </source>
</evidence>
<proteinExistence type="predicted"/>
<keyword evidence="6" id="KW-0804">Transcription</keyword>
<organism evidence="11 12">
    <name type="scientific">Tindallia californiensis</name>
    <dbReference type="NCBI Taxonomy" id="159292"/>
    <lineage>
        <taxon>Bacteria</taxon>
        <taxon>Bacillati</taxon>
        <taxon>Bacillota</taxon>
        <taxon>Clostridia</taxon>
        <taxon>Peptostreptococcales</taxon>
        <taxon>Tindalliaceae</taxon>
        <taxon>Tindallia</taxon>
    </lineage>
</organism>
<dbReference type="InterPro" id="IPR025943">
    <property type="entry name" value="Sigma_54_int_dom_ATP-bd_2"/>
</dbReference>
<dbReference type="GO" id="GO:0005524">
    <property type="term" value="F:ATP binding"/>
    <property type="evidence" value="ECO:0007669"/>
    <property type="project" value="UniProtKB-KW"/>
</dbReference>
<dbReference type="OrthoDB" id="9803970at2"/>
<dbReference type="PROSITE" id="PS00676">
    <property type="entry name" value="SIGMA54_INTERACT_2"/>
    <property type="match status" value="1"/>
</dbReference>
<dbReference type="CDD" id="cd00009">
    <property type="entry name" value="AAA"/>
    <property type="match status" value="1"/>
</dbReference>
<evidence type="ECO:0000256" key="2">
    <source>
        <dbReference type="ARBA" id="ARBA00022741"/>
    </source>
</evidence>
<keyword evidence="4" id="KW-0805">Transcription regulation</keyword>
<feature type="modified residue" description="4-aspartylphosphate" evidence="8">
    <location>
        <position position="56"/>
    </location>
</feature>
<dbReference type="SMART" id="SM00448">
    <property type="entry name" value="REC"/>
    <property type="match status" value="1"/>
</dbReference>
<dbReference type="PROSITE" id="PS00688">
    <property type="entry name" value="SIGMA54_INTERACT_3"/>
    <property type="match status" value="1"/>
</dbReference>
<dbReference type="InterPro" id="IPR025944">
    <property type="entry name" value="Sigma_54_int_dom_CS"/>
</dbReference>
<keyword evidence="12" id="KW-1185">Reference proteome</keyword>
<reference evidence="11 12" key="1">
    <citation type="submission" date="2016-10" db="EMBL/GenBank/DDBJ databases">
        <authorList>
            <person name="de Groot N.N."/>
        </authorList>
    </citation>
    <scope>NUCLEOTIDE SEQUENCE [LARGE SCALE GENOMIC DNA]</scope>
    <source>
        <strain evidence="11 12">APO</strain>
    </source>
</reference>
<dbReference type="InterPro" id="IPR025662">
    <property type="entry name" value="Sigma_54_int_dom_ATP-bd_1"/>
</dbReference>
<name>A0A1H3R8N4_9FIRM</name>
<dbReference type="AlphaFoldDB" id="A0A1H3R8N4"/>
<dbReference type="GO" id="GO:0043565">
    <property type="term" value="F:sequence-specific DNA binding"/>
    <property type="evidence" value="ECO:0007669"/>
    <property type="project" value="InterPro"/>
</dbReference>
<dbReference type="InterPro" id="IPR011006">
    <property type="entry name" value="CheY-like_superfamily"/>
</dbReference>
<dbReference type="Pfam" id="PF25601">
    <property type="entry name" value="AAA_lid_14"/>
    <property type="match status" value="1"/>
</dbReference>
<dbReference type="InterPro" id="IPR027417">
    <property type="entry name" value="P-loop_NTPase"/>
</dbReference>
<sequence length="446" mass="51402">MKNEAFQILVVDDEKAYSDSLSIILRSEGYAVDTETSSAKALEMIGSKEYHLVISDFMMEDMDGFELLKMIKEKKKELEVIIVTGYGSIKNAVEAMKKGAFSYYIKSHDPTELLHEVSKVKRIRALTEEVHQASESSRYLMRSKNKKMQEIIEMAEKVAQSDTNVLLLGESGVGKEVIANYIHEQSNRKFYQFIPVNCRSYSKTLLESELFGHEKGAYTGATETRIGKVESAQGGTLFLDEIGDATLDTQIKLLRVLDAKYIERIGSNEHIDVDFRLICATNQGLKEQIQQGEFREDFFYRISTFTLEIPALRERQEDIEEMVRFFVKQISRKMDKQALDIEPELMTYLLKYSYPGNIRELKNIIERLIVLSSDGILRKKDLLANQQHSYSLEYTLKEVRAQAEKAYIEQMLRHMDGHLSETANRLGITRRQLFNKIGQLNIYVEK</sequence>
<dbReference type="FunFam" id="3.40.50.300:FF:000006">
    <property type="entry name" value="DNA-binding transcriptional regulator NtrC"/>
    <property type="match status" value="1"/>
</dbReference>
<feature type="domain" description="Response regulatory" evidence="10">
    <location>
        <begin position="7"/>
        <end position="121"/>
    </location>
</feature>
<dbReference type="InterPro" id="IPR002197">
    <property type="entry name" value="HTH_Fis"/>
</dbReference>
<dbReference type="GO" id="GO:0006355">
    <property type="term" value="P:regulation of DNA-templated transcription"/>
    <property type="evidence" value="ECO:0007669"/>
    <property type="project" value="InterPro"/>
</dbReference>
<dbReference type="Gene3D" id="1.10.10.60">
    <property type="entry name" value="Homeodomain-like"/>
    <property type="match status" value="1"/>
</dbReference>
<dbReference type="InterPro" id="IPR003593">
    <property type="entry name" value="AAA+_ATPase"/>
</dbReference>
<dbReference type="RefSeq" id="WP_093315527.1">
    <property type="nucleotide sequence ID" value="NZ_FNPV01000013.1"/>
</dbReference>
<evidence type="ECO:0000313" key="11">
    <source>
        <dbReference type="EMBL" id="SDZ21685.1"/>
    </source>
</evidence>